<dbReference type="InterPro" id="IPR009057">
    <property type="entry name" value="Homeodomain-like_sf"/>
</dbReference>
<evidence type="ECO:0000313" key="4">
    <source>
        <dbReference type="EMBL" id="ULN52231.1"/>
    </source>
</evidence>
<feature type="DNA-binding region" description="H-T-H motif" evidence="2">
    <location>
        <begin position="27"/>
        <end position="46"/>
    </location>
</feature>
<evidence type="ECO:0000313" key="5">
    <source>
        <dbReference type="Proteomes" id="UP001055200"/>
    </source>
</evidence>
<dbReference type="PANTHER" id="PTHR30055">
    <property type="entry name" value="HTH-TYPE TRANSCRIPTIONAL REGULATOR RUTR"/>
    <property type="match status" value="1"/>
</dbReference>
<dbReference type="PRINTS" id="PR00455">
    <property type="entry name" value="HTHTETR"/>
</dbReference>
<dbReference type="InterPro" id="IPR050109">
    <property type="entry name" value="HTH-type_TetR-like_transc_reg"/>
</dbReference>
<evidence type="ECO:0000256" key="2">
    <source>
        <dbReference type="PROSITE-ProRule" id="PRU00335"/>
    </source>
</evidence>
<dbReference type="RefSeq" id="WP_240170505.1">
    <property type="nucleotide sequence ID" value="NZ_CP092365.1"/>
</dbReference>
<accession>A0ABY3U388</accession>
<protein>
    <submittedName>
        <fullName evidence="4">TetR/AcrR family transcriptional regulator</fullName>
    </submittedName>
</protein>
<dbReference type="Proteomes" id="UP001055200">
    <property type="component" value="Chromosome"/>
</dbReference>
<dbReference type="SUPFAM" id="SSF46689">
    <property type="entry name" value="Homeodomain-like"/>
    <property type="match status" value="1"/>
</dbReference>
<dbReference type="Pfam" id="PF00440">
    <property type="entry name" value="TetR_N"/>
    <property type="match status" value="1"/>
</dbReference>
<proteinExistence type="predicted"/>
<feature type="domain" description="HTH tetR-type" evidence="3">
    <location>
        <begin position="4"/>
        <end position="64"/>
    </location>
</feature>
<evidence type="ECO:0000256" key="1">
    <source>
        <dbReference type="ARBA" id="ARBA00023125"/>
    </source>
</evidence>
<keyword evidence="5" id="KW-1185">Reference proteome</keyword>
<keyword evidence="1 2" id="KW-0238">DNA-binding</keyword>
<evidence type="ECO:0000259" key="3">
    <source>
        <dbReference type="PROSITE" id="PS50977"/>
    </source>
</evidence>
<name>A0ABY3U388_9MYCO</name>
<dbReference type="PANTHER" id="PTHR30055:SF153">
    <property type="entry name" value="HTH-TYPE TRANSCRIPTIONAL REPRESSOR RV3405C"/>
    <property type="match status" value="1"/>
</dbReference>
<dbReference type="InterPro" id="IPR001647">
    <property type="entry name" value="HTH_TetR"/>
</dbReference>
<dbReference type="Gene3D" id="1.10.357.10">
    <property type="entry name" value="Tetracycline Repressor, domain 2"/>
    <property type="match status" value="1"/>
</dbReference>
<dbReference type="PROSITE" id="PS50977">
    <property type="entry name" value="HTH_TETR_2"/>
    <property type="match status" value="1"/>
</dbReference>
<dbReference type="EMBL" id="CP092365">
    <property type="protein sequence ID" value="ULN52231.1"/>
    <property type="molecule type" value="Genomic_DNA"/>
</dbReference>
<gene>
    <name evidence="4" type="ORF">MIU77_15465</name>
</gene>
<sequence>MPGDATGERILDAALQAILDFGVRRASVEEIARRAGVSHMTVYRRWATKRDLLVATLGKVTDSILADVDAEVAALDTYEDRFVAGFTGIYWRVYTHPMLCRTLQTDPDAVLPALTTGAGPSLELATTYLAGHIADTARHSGVEIDDPRGLAEIFVRLTHSLVLTERVHDPLATRADAERYARQHLLPLALAALRPAQSPARG</sequence>
<organism evidence="4 5">
    <name type="scientific">Mycolicibacillus parakoreensis</name>
    <dbReference type="NCBI Taxonomy" id="1069221"/>
    <lineage>
        <taxon>Bacteria</taxon>
        <taxon>Bacillati</taxon>
        <taxon>Actinomycetota</taxon>
        <taxon>Actinomycetes</taxon>
        <taxon>Mycobacteriales</taxon>
        <taxon>Mycobacteriaceae</taxon>
        <taxon>Mycolicibacillus</taxon>
    </lineage>
</organism>
<reference evidence="4" key="1">
    <citation type="submission" date="2022-08" db="EMBL/GenBank/DDBJ databases">
        <title>Complete genome sequence of 14 non-tuberculosis mycobacteria type-strains.</title>
        <authorList>
            <person name="Igarashi Y."/>
            <person name="Osugi A."/>
            <person name="Mitarai S."/>
        </authorList>
    </citation>
    <scope>NUCLEOTIDE SEQUENCE</scope>
    <source>
        <strain evidence="4">DSM 45575</strain>
    </source>
</reference>